<dbReference type="PANTHER" id="PTHR34216:SF3">
    <property type="entry name" value="POLY-BETA-1,6-N-ACETYL-D-GLUCOSAMINE N-DEACETYLASE"/>
    <property type="match status" value="1"/>
</dbReference>
<feature type="domain" description="NodB homology" evidence="7">
    <location>
        <begin position="60"/>
        <end position="304"/>
    </location>
</feature>
<dbReference type="RefSeq" id="WP_057029391.1">
    <property type="nucleotide sequence ID" value="NZ_CP104173.1"/>
</dbReference>
<dbReference type="InterPro" id="IPR011330">
    <property type="entry name" value="Glyco_hydro/deAcase_b/a-brl"/>
</dbReference>
<dbReference type="GO" id="GO:0005975">
    <property type="term" value="P:carbohydrate metabolic process"/>
    <property type="evidence" value="ECO:0007669"/>
    <property type="project" value="InterPro"/>
</dbReference>
<evidence type="ECO:0000256" key="3">
    <source>
        <dbReference type="ARBA" id="ARBA00010973"/>
    </source>
</evidence>
<evidence type="ECO:0000256" key="5">
    <source>
        <dbReference type="ARBA" id="ARBA00022729"/>
    </source>
</evidence>
<dbReference type="GO" id="GO:0005576">
    <property type="term" value="C:extracellular region"/>
    <property type="evidence" value="ECO:0007669"/>
    <property type="project" value="UniProtKB-SubCell"/>
</dbReference>
<evidence type="ECO:0000313" key="9">
    <source>
        <dbReference type="Proteomes" id="UP000051380"/>
    </source>
</evidence>
<comment type="similarity">
    <text evidence="3">Belongs to the polysaccharide deacetylase family.</text>
</comment>
<dbReference type="Pfam" id="PF01522">
    <property type="entry name" value="Polysacc_deac_1"/>
    <property type="match status" value="1"/>
</dbReference>
<comment type="subcellular location">
    <subcellularLocation>
        <location evidence="2">Secreted</location>
    </subcellularLocation>
</comment>
<dbReference type="PROSITE" id="PS51677">
    <property type="entry name" value="NODB"/>
    <property type="match status" value="1"/>
</dbReference>
<evidence type="ECO:0000313" key="8">
    <source>
        <dbReference type="EMBL" id="KRP91693.1"/>
    </source>
</evidence>
<dbReference type="SUPFAM" id="SSF88713">
    <property type="entry name" value="Glycoside hydrolase/deacetylase"/>
    <property type="match status" value="1"/>
</dbReference>
<comment type="caution">
    <text evidence="8">The sequence shown here is derived from an EMBL/GenBank/DDBJ whole genome shotgun (WGS) entry which is preliminary data.</text>
</comment>
<dbReference type="PANTHER" id="PTHR34216">
    <property type="match status" value="1"/>
</dbReference>
<dbReference type="GeneID" id="93177968"/>
<evidence type="ECO:0000256" key="6">
    <source>
        <dbReference type="ARBA" id="ARBA00032976"/>
    </source>
</evidence>
<sequence>MRRDVTIVVYHHIADHEDPLTGKLGVVTRPEVFEKHVKYFARHFDVVSGSDLVSGTLPRKPLLITFDDAYRSVLDTASTVLKAANAPSLFFVNPTTLLGSRLPVDNILSLAAVVLGKQQLIALLNINETGPTSVPRLIANVISKWTQAQIAEAKQQLCTAMGTNELELRRTSKLFLNITDIKRFASLGIEVGNHSMSHTFFRSLSSSELETEIVQSRELLEKLSGQTVQCLSIPYGNALDATEGALRAARRNHKAIFLVHAKSNRFKPAADIFYRISLGNAAPEEIPFKLRIMPVLRCARDWLW</sequence>
<dbReference type="InterPro" id="IPR002509">
    <property type="entry name" value="NODB_dom"/>
</dbReference>
<dbReference type="Proteomes" id="UP000051380">
    <property type="component" value="Unassembled WGS sequence"/>
</dbReference>
<dbReference type="OrthoDB" id="9814639at2"/>
<reference evidence="8 9" key="1">
    <citation type="submission" date="2015-09" db="EMBL/GenBank/DDBJ databases">
        <title>Draft Genome Sequence of the Strain BR 3267 (Bradyrhizobium yuanmingense) recommended as inoculant for cowpea in Brazil.</title>
        <authorList>
            <person name="Simoes-Araujo J.L."/>
            <person name="Zilli J.E."/>
        </authorList>
    </citation>
    <scope>NUCLEOTIDE SEQUENCE [LARGE SCALE GENOMIC DNA]</scope>
    <source>
        <strain evidence="8 9">BR3267</strain>
    </source>
</reference>
<keyword evidence="5" id="KW-0732">Signal</keyword>
<dbReference type="InterPro" id="IPR051398">
    <property type="entry name" value="Polysacch_Deacetylase"/>
</dbReference>
<protein>
    <recommendedName>
        <fullName evidence="4">Chitooligosaccharide deacetylase</fullName>
    </recommendedName>
    <alternativeName>
        <fullName evidence="6">Nodulation protein B</fullName>
    </alternativeName>
</protein>
<dbReference type="CDD" id="cd10918">
    <property type="entry name" value="CE4_NodB_like_5s_6s"/>
    <property type="match status" value="1"/>
</dbReference>
<organism evidence="8 9">
    <name type="scientific">Bradyrhizobium yuanmingense</name>
    <dbReference type="NCBI Taxonomy" id="108015"/>
    <lineage>
        <taxon>Bacteria</taxon>
        <taxon>Pseudomonadati</taxon>
        <taxon>Pseudomonadota</taxon>
        <taxon>Alphaproteobacteria</taxon>
        <taxon>Hyphomicrobiales</taxon>
        <taxon>Nitrobacteraceae</taxon>
        <taxon>Bradyrhizobium</taxon>
    </lineage>
</organism>
<proteinExistence type="inferred from homology"/>
<dbReference type="EMBL" id="LJYF01000032">
    <property type="protein sequence ID" value="KRP91693.1"/>
    <property type="molecule type" value="Genomic_DNA"/>
</dbReference>
<evidence type="ECO:0000256" key="1">
    <source>
        <dbReference type="ARBA" id="ARBA00003236"/>
    </source>
</evidence>
<accession>A0A0R3C6I0</accession>
<evidence type="ECO:0000259" key="7">
    <source>
        <dbReference type="PROSITE" id="PS51677"/>
    </source>
</evidence>
<dbReference type="GO" id="GO:0016810">
    <property type="term" value="F:hydrolase activity, acting on carbon-nitrogen (but not peptide) bonds"/>
    <property type="evidence" value="ECO:0007669"/>
    <property type="project" value="InterPro"/>
</dbReference>
<evidence type="ECO:0000256" key="4">
    <source>
        <dbReference type="ARBA" id="ARBA00020071"/>
    </source>
</evidence>
<dbReference type="Gene3D" id="3.20.20.370">
    <property type="entry name" value="Glycoside hydrolase/deacetylase"/>
    <property type="match status" value="1"/>
</dbReference>
<dbReference type="AlphaFoldDB" id="A0A0R3C6I0"/>
<dbReference type="STRING" id="108015.GA0061099_1008370"/>
<comment type="function">
    <text evidence="1">Is involved in generating a small heat-stable compound (Nod), an acylated oligomer of N-acetylglucosamine, that stimulates mitosis in various plant protoplasts.</text>
</comment>
<gene>
    <name evidence="8" type="ORF">AOQ72_32310</name>
</gene>
<evidence type="ECO:0000256" key="2">
    <source>
        <dbReference type="ARBA" id="ARBA00004613"/>
    </source>
</evidence>
<name>A0A0R3C6I0_9BRAD</name>